<protein>
    <recommendedName>
        <fullName evidence="3">Immunity protein 50 of polymorphic toxin system</fullName>
    </recommendedName>
</protein>
<dbReference type="Pfam" id="PF15594">
    <property type="entry name" value="Imm50"/>
    <property type="match status" value="1"/>
</dbReference>
<name>A0A5J6J2C4_STRVI</name>
<reference evidence="1 2" key="1">
    <citation type="submission" date="2017-09" db="EMBL/GenBank/DDBJ databases">
        <authorList>
            <person name="Lee N."/>
            <person name="Cho B.-K."/>
        </authorList>
    </citation>
    <scope>NUCLEOTIDE SEQUENCE [LARGE SCALE GENOMIC DNA]</scope>
    <source>
        <strain evidence="1 2">ATCC 27476</strain>
    </source>
</reference>
<accession>A0A5J6J2C4</accession>
<organism evidence="1 2">
    <name type="scientific">Streptomyces vinaceus</name>
    <dbReference type="NCBI Taxonomy" id="1960"/>
    <lineage>
        <taxon>Bacteria</taxon>
        <taxon>Bacillati</taxon>
        <taxon>Actinomycetota</taxon>
        <taxon>Actinomycetes</taxon>
        <taxon>Kitasatosporales</taxon>
        <taxon>Streptomycetaceae</taxon>
        <taxon>Streptomyces</taxon>
    </lineage>
</organism>
<keyword evidence="2" id="KW-1185">Reference proteome</keyword>
<dbReference type="AlphaFoldDB" id="A0A5J6J2C4"/>
<proteinExistence type="predicted"/>
<dbReference type="InterPro" id="IPR028957">
    <property type="entry name" value="Imm50"/>
</dbReference>
<evidence type="ECO:0008006" key="3">
    <source>
        <dbReference type="Google" id="ProtNLM"/>
    </source>
</evidence>
<gene>
    <name evidence="1" type="ORF">CP980_03600</name>
</gene>
<dbReference type="Proteomes" id="UP000325563">
    <property type="component" value="Chromosome"/>
</dbReference>
<dbReference type="EMBL" id="CP023692">
    <property type="protein sequence ID" value="QEV44273.1"/>
    <property type="molecule type" value="Genomic_DNA"/>
</dbReference>
<dbReference type="KEGG" id="svn:CP980_03600"/>
<evidence type="ECO:0000313" key="2">
    <source>
        <dbReference type="Proteomes" id="UP000325563"/>
    </source>
</evidence>
<sequence>MSGPVTIPGTDRSLGQRGITTMTWNDFVVNADFTAYYDEIPDLAGVRLRSVHLDGWDPTVTLRLDLPRYPDRWEGAPGDTVQCQIQFMMVREFLMEGWRPPVTADVLLRALPEHRLAVEVAAPGLVVSFTANASVMAGKISVFTQDADGGDGGARSFARALENRLYPTLPPVHVNSFYERV</sequence>
<evidence type="ECO:0000313" key="1">
    <source>
        <dbReference type="EMBL" id="QEV44273.1"/>
    </source>
</evidence>